<dbReference type="RefSeq" id="WP_092160881.1">
    <property type="nucleotide sequence ID" value="NZ_FNGA01000003.1"/>
</dbReference>
<dbReference type="CDD" id="cd03110">
    <property type="entry name" value="SIMIBI_bact_arch"/>
    <property type="match status" value="1"/>
</dbReference>
<feature type="domain" description="4Fe-4S ferredoxin-type" evidence="4">
    <location>
        <begin position="59"/>
        <end position="88"/>
    </location>
</feature>
<dbReference type="GO" id="GO:0046872">
    <property type="term" value="F:metal ion binding"/>
    <property type="evidence" value="ECO:0007669"/>
    <property type="project" value="UniProtKB-KW"/>
</dbReference>
<evidence type="ECO:0000313" key="6">
    <source>
        <dbReference type="Proteomes" id="UP000199053"/>
    </source>
</evidence>
<dbReference type="Pfam" id="PF00037">
    <property type="entry name" value="Fer4"/>
    <property type="match status" value="2"/>
</dbReference>
<dbReference type="InterPro" id="IPR017900">
    <property type="entry name" value="4Fe4S_Fe_S_CS"/>
</dbReference>
<dbReference type="SUPFAM" id="SSF52540">
    <property type="entry name" value="P-loop containing nucleoside triphosphate hydrolases"/>
    <property type="match status" value="1"/>
</dbReference>
<feature type="domain" description="4Fe-4S ferredoxin-type" evidence="4">
    <location>
        <begin position="89"/>
        <end position="114"/>
    </location>
</feature>
<evidence type="ECO:0000313" key="5">
    <source>
        <dbReference type="EMBL" id="SDL11093.1"/>
    </source>
</evidence>
<dbReference type="GO" id="GO:0051536">
    <property type="term" value="F:iron-sulfur cluster binding"/>
    <property type="evidence" value="ECO:0007669"/>
    <property type="project" value="UniProtKB-KW"/>
</dbReference>
<evidence type="ECO:0000256" key="2">
    <source>
        <dbReference type="ARBA" id="ARBA00023004"/>
    </source>
</evidence>
<dbReference type="InterPro" id="IPR027417">
    <property type="entry name" value="P-loop_NTPase"/>
</dbReference>
<dbReference type="AlphaFoldDB" id="A0A1G9HF54"/>
<keyword evidence="3" id="KW-0411">Iron-sulfur</keyword>
<name>A0A1G9HF54_9BACT</name>
<keyword evidence="1" id="KW-0479">Metal-binding</keyword>
<evidence type="ECO:0000256" key="1">
    <source>
        <dbReference type="ARBA" id="ARBA00022723"/>
    </source>
</evidence>
<dbReference type="STRING" id="246191.SAMN05660337_2119"/>
<dbReference type="Gene3D" id="3.30.70.20">
    <property type="match status" value="1"/>
</dbReference>
<keyword evidence="2" id="KW-0408">Iron</keyword>
<gene>
    <name evidence="5" type="ORF">SAMN05660337_2119</name>
</gene>
<organism evidence="5 6">
    <name type="scientific">Maridesulfovibrio ferrireducens</name>
    <dbReference type="NCBI Taxonomy" id="246191"/>
    <lineage>
        <taxon>Bacteria</taxon>
        <taxon>Pseudomonadati</taxon>
        <taxon>Thermodesulfobacteriota</taxon>
        <taxon>Desulfovibrionia</taxon>
        <taxon>Desulfovibrionales</taxon>
        <taxon>Desulfovibrionaceae</taxon>
        <taxon>Maridesulfovibrio</taxon>
    </lineage>
</organism>
<sequence>MKQLVVISGKGGTGKTSVVAALASVGPKKVLADCDVDAADLHLILSPTILETNDFISGVHPTIDPELCVQCGLCVEHCKFGAISENFSIIPEKCEGCGVCAFVCPAEAVTEHPRNCGKWFKSDTRFGTMIHAALGIGEENSGKLVTTVRNASTAAGEENGAEIVLVDGSPGVGCPVIASLTNADLAVFVAEPTISAVHDLKRVHKLTEHFKIPSMTIINKCGINEDQENEIKRFCLEKEILIVGELPYDMGFTKAQLAGLSAVEFDPDGLGKNIKSIWEKMEKNF</sequence>
<dbReference type="OrthoDB" id="9778602at2"/>
<dbReference type="Gene3D" id="3.40.50.300">
    <property type="entry name" value="P-loop containing nucleotide triphosphate hydrolases"/>
    <property type="match status" value="1"/>
</dbReference>
<dbReference type="Proteomes" id="UP000199053">
    <property type="component" value="Unassembled WGS sequence"/>
</dbReference>
<dbReference type="InterPro" id="IPR017896">
    <property type="entry name" value="4Fe4S_Fe-S-bd"/>
</dbReference>
<dbReference type="PANTHER" id="PTHR43534">
    <property type="entry name" value="MIND SUPERFAMILY P-LOOP ATPASE CONTAINING AN INSERTED FERREDOXIN DOMAIN"/>
    <property type="match status" value="1"/>
</dbReference>
<dbReference type="PANTHER" id="PTHR43534:SF1">
    <property type="entry name" value="4FE-4S CLUSTER CONTAINING PARA FAMILY ATPASE PROTEIN"/>
    <property type="match status" value="1"/>
</dbReference>
<evidence type="ECO:0000256" key="3">
    <source>
        <dbReference type="ARBA" id="ARBA00023014"/>
    </source>
</evidence>
<keyword evidence="6" id="KW-1185">Reference proteome</keyword>
<protein>
    <submittedName>
        <fullName evidence="5">MinD superfamily P-loop ATPase, contains an inserted ferredoxin domain</fullName>
    </submittedName>
</protein>
<dbReference type="InterPro" id="IPR002586">
    <property type="entry name" value="CobQ/CobB/MinD/ParA_Nub-bd_dom"/>
</dbReference>
<dbReference type="Pfam" id="PF01656">
    <property type="entry name" value="CbiA"/>
    <property type="match status" value="1"/>
</dbReference>
<dbReference type="PROSITE" id="PS51379">
    <property type="entry name" value="4FE4S_FER_2"/>
    <property type="match status" value="2"/>
</dbReference>
<dbReference type="PROSITE" id="PS00198">
    <property type="entry name" value="4FE4S_FER_1"/>
    <property type="match status" value="1"/>
</dbReference>
<dbReference type="EMBL" id="FNGA01000003">
    <property type="protein sequence ID" value="SDL11093.1"/>
    <property type="molecule type" value="Genomic_DNA"/>
</dbReference>
<evidence type="ECO:0000259" key="4">
    <source>
        <dbReference type="PROSITE" id="PS51379"/>
    </source>
</evidence>
<accession>A0A1G9HF54</accession>
<proteinExistence type="predicted"/>
<reference evidence="6" key="1">
    <citation type="submission" date="2016-10" db="EMBL/GenBank/DDBJ databases">
        <authorList>
            <person name="Varghese N."/>
            <person name="Submissions S."/>
        </authorList>
    </citation>
    <scope>NUCLEOTIDE SEQUENCE [LARGE SCALE GENOMIC DNA]</scope>
    <source>
        <strain evidence="6">DSM 16995</strain>
    </source>
</reference>